<dbReference type="RefSeq" id="WP_117724437.1">
    <property type="nucleotide sequence ID" value="NZ_QSUL01000008.1"/>
</dbReference>
<evidence type="ECO:0000256" key="5">
    <source>
        <dbReference type="ARBA" id="ARBA00022807"/>
    </source>
</evidence>
<gene>
    <name evidence="10" type="ORF">DXB65_12535</name>
</gene>
<evidence type="ECO:0000256" key="4">
    <source>
        <dbReference type="ARBA" id="ARBA00022801"/>
    </source>
</evidence>
<dbReference type="NCBIfam" id="TIGR04183">
    <property type="entry name" value="Por_Secre_tail"/>
    <property type="match status" value="1"/>
</dbReference>
<dbReference type="Gene3D" id="3.90.70.50">
    <property type="entry name" value="Peptidase C10, streptopain"/>
    <property type="match status" value="2"/>
</dbReference>
<keyword evidence="5" id="KW-0788">Thiol protease</keyword>
<evidence type="ECO:0000256" key="1">
    <source>
        <dbReference type="ARBA" id="ARBA00009693"/>
    </source>
</evidence>
<evidence type="ECO:0000256" key="6">
    <source>
        <dbReference type="PIRSR" id="PIRSR600200-1"/>
    </source>
</evidence>
<proteinExistence type="inferred from homology"/>
<keyword evidence="4" id="KW-0378">Hydrolase</keyword>
<accession>A0A3E5BAK8</accession>
<evidence type="ECO:0000256" key="2">
    <source>
        <dbReference type="ARBA" id="ARBA00022670"/>
    </source>
</evidence>
<comment type="caution">
    <text evidence="10">The sequence shown here is derived from an EMBL/GenBank/DDBJ whole genome shotgun (WGS) entry which is preliminary data.</text>
</comment>
<evidence type="ECO:0000256" key="3">
    <source>
        <dbReference type="ARBA" id="ARBA00022729"/>
    </source>
</evidence>
<comment type="similarity">
    <text evidence="1">Belongs to the peptidase C10 family.</text>
</comment>
<feature type="signal peptide" evidence="7">
    <location>
        <begin position="1"/>
        <end position="19"/>
    </location>
</feature>
<dbReference type="PRINTS" id="PR00797">
    <property type="entry name" value="STREPTOPAIN"/>
</dbReference>
<dbReference type="InterPro" id="IPR025896">
    <property type="entry name" value="Spi_Prtas-inh"/>
</dbReference>
<organism evidence="10 11">
    <name type="scientific">Bacteroides oleiciplenus</name>
    <dbReference type="NCBI Taxonomy" id="626931"/>
    <lineage>
        <taxon>Bacteria</taxon>
        <taxon>Pseudomonadati</taxon>
        <taxon>Bacteroidota</taxon>
        <taxon>Bacteroidia</taxon>
        <taxon>Bacteroidales</taxon>
        <taxon>Bacteroidaceae</taxon>
        <taxon>Bacteroides</taxon>
    </lineage>
</organism>
<name>A0A3E5BAK8_9BACE</name>
<dbReference type="GO" id="GO:0006508">
    <property type="term" value="P:proteolysis"/>
    <property type="evidence" value="ECO:0007669"/>
    <property type="project" value="UniProtKB-KW"/>
</dbReference>
<dbReference type="AlphaFoldDB" id="A0A3E5BAK8"/>
<sequence length="848" mass="93229">MRKILLLSLVLFCTISTWATQRSTGEALEIARSFFAQYPATRSVDDIRLVAVSGDLLKSASTRSVSDEPAFYVYNHGQSAYVIVSGDDRMKPVLGYSDKGAFVTDNLPSNIQGWLESYNAVYTALADGKQAIKEPRLLTRAVFPETVAPMLGNINWNQDAPYNNACPLVQGNRSVTGCVATAMAMILKYHNFPVKGKGTYSYKTSSGIECSFDYGNTTFSWDKMLPQYVSGSYTTEQANAVAELMYACGVAVDMEYSPSSSGAYSFKVGQALIDYFGYDGNLGYVYRQYFTSEEWMNMIKTELSEGRPVLYNGASKDVGHEFVFDGYDAQDMVHVNWGWGGSNNGYFEVVSLDPSSPGIGGGTNLGGGFIYQQGMLIGLEPPTVSSSYTSHFYLSKLEVNKKEIIKGESFDLTVTELYNMSTKFQNGQLGLIAEKDGKQLALWNASLGNVNTNYGTKGQTFPNITIPNDLVDGTYALYLATKDVRETTWSRVRGGYGFESQFTLTVTGNKCILIPFTGNLTLQEDLDGSVEILHNLYSGRKGDFRMLLSNRNTTNDFYGLAGVAFITTDEEAQIISLTGYTQLELKPGTTNREVIISGDLISNLAETSTDIPAGDYYICPGVQWGEYVYAIGDNLVAVTVNRAYGTPTLVVANARLEKNQLQVGEKLKLLADLSLNGTGNVYDKTLMTAIFAVGQSSTSNIHYAEVFIEKDQPLDFEMEIDPQIGEGNYTINLYKPELLGGYDGSKPICRLNFSVGPATGIEDEVDDKEGIIIYQQPVENVLYIQTSNTAKMISIYNLAGQQMIQQKESGNNSTKEYSIPVTGLVSGYYIVVLQSTDGKIYRSKFIKK</sequence>
<dbReference type="Pfam" id="PF13734">
    <property type="entry name" value="Inhibitor_I69"/>
    <property type="match status" value="1"/>
</dbReference>
<keyword evidence="2" id="KW-0645">Protease</keyword>
<dbReference type="InterPro" id="IPR038765">
    <property type="entry name" value="Papain-like_cys_pep_sf"/>
</dbReference>
<dbReference type="InterPro" id="IPR044934">
    <property type="entry name" value="Streptopain_sf"/>
</dbReference>
<dbReference type="SUPFAM" id="SSF54001">
    <property type="entry name" value="Cysteine proteinases"/>
    <property type="match status" value="1"/>
</dbReference>
<evidence type="ECO:0000256" key="7">
    <source>
        <dbReference type="SAM" id="SignalP"/>
    </source>
</evidence>
<evidence type="ECO:0000313" key="10">
    <source>
        <dbReference type="EMBL" id="RGN34553.1"/>
    </source>
</evidence>
<feature type="domain" description="Secretion system C-terminal sorting" evidence="9">
    <location>
        <begin position="774"/>
        <end position="846"/>
    </location>
</feature>
<evidence type="ECO:0000259" key="8">
    <source>
        <dbReference type="Pfam" id="PF13734"/>
    </source>
</evidence>
<dbReference type="InterPro" id="IPR000200">
    <property type="entry name" value="Peptidase_C10"/>
</dbReference>
<feature type="active site" description="Nucleophile" evidence="6">
    <location>
        <position position="178"/>
    </location>
</feature>
<evidence type="ECO:0000313" key="11">
    <source>
        <dbReference type="Proteomes" id="UP000260983"/>
    </source>
</evidence>
<dbReference type="Pfam" id="PF01640">
    <property type="entry name" value="Peptidase_C10"/>
    <property type="match status" value="1"/>
</dbReference>
<feature type="domain" description="Spi protease inhibitor" evidence="8">
    <location>
        <begin position="24"/>
        <end position="119"/>
    </location>
</feature>
<evidence type="ECO:0000259" key="9">
    <source>
        <dbReference type="Pfam" id="PF18962"/>
    </source>
</evidence>
<feature type="active site" description="Proton acceptor" evidence="6">
    <location>
        <position position="320"/>
    </location>
</feature>
<reference evidence="10 11" key="1">
    <citation type="submission" date="2018-08" db="EMBL/GenBank/DDBJ databases">
        <title>A genome reference for cultivated species of the human gut microbiota.</title>
        <authorList>
            <person name="Zou Y."/>
            <person name="Xue W."/>
            <person name="Luo G."/>
        </authorList>
    </citation>
    <scope>NUCLEOTIDE SEQUENCE [LARGE SCALE GENOMIC DNA]</scope>
    <source>
        <strain evidence="10 11">OM05-15BH</strain>
    </source>
</reference>
<protein>
    <submittedName>
        <fullName evidence="10">T9SS C-terminal target domain-containing protein</fullName>
    </submittedName>
</protein>
<keyword evidence="3 7" id="KW-0732">Signal</keyword>
<feature type="chain" id="PRO_5017700660" evidence="7">
    <location>
        <begin position="20"/>
        <end position="848"/>
    </location>
</feature>
<dbReference type="Proteomes" id="UP000260983">
    <property type="component" value="Unassembled WGS sequence"/>
</dbReference>
<dbReference type="Pfam" id="PF18962">
    <property type="entry name" value="Por_Secre_tail"/>
    <property type="match status" value="1"/>
</dbReference>
<dbReference type="EMBL" id="QSUL01000008">
    <property type="protein sequence ID" value="RGN34553.1"/>
    <property type="molecule type" value="Genomic_DNA"/>
</dbReference>
<dbReference type="InterPro" id="IPR026444">
    <property type="entry name" value="Secre_tail"/>
</dbReference>
<dbReference type="GO" id="GO:0008234">
    <property type="term" value="F:cysteine-type peptidase activity"/>
    <property type="evidence" value="ECO:0007669"/>
    <property type="project" value="UniProtKB-KW"/>
</dbReference>